<keyword evidence="4" id="KW-0732">Signal</keyword>
<reference evidence="9 10" key="1">
    <citation type="journal article" date="2009" name="Int. J. Syst. Evol. Microbiol.">
        <title>Paenibacillus contaminans sp. nov., isolated from a contaminated laboratory plate.</title>
        <authorList>
            <person name="Chou J.H."/>
            <person name="Lee J.H."/>
            <person name="Lin M.C."/>
            <person name="Chang P.S."/>
            <person name="Arun A.B."/>
            <person name="Young C.C."/>
            <person name="Chen W.M."/>
        </authorList>
    </citation>
    <scope>NUCLEOTIDE SEQUENCE [LARGE SCALE GENOMIC DNA]</scope>
    <source>
        <strain evidence="9 10">CKOBP-6</strain>
    </source>
</reference>
<feature type="compositionally biased region" description="Polar residues" evidence="6">
    <location>
        <begin position="218"/>
        <end position="233"/>
    </location>
</feature>
<evidence type="ECO:0000256" key="3">
    <source>
        <dbReference type="ARBA" id="ARBA00022525"/>
    </source>
</evidence>
<feature type="transmembrane region" description="Helical" evidence="7">
    <location>
        <begin position="293"/>
        <end position="312"/>
    </location>
</feature>
<dbReference type="PANTHER" id="PTHR37824">
    <property type="entry name" value="IRON-REGULATED SURFACE DETERMINANT PROTEIN C"/>
    <property type="match status" value="1"/>
</dbReference>
<dbReference type="SMART" id="SM00725">
    <property type="entry name" value="NEAT"/>
    <property type="match status" value="1"/>
</dbReference>
<accession>A0A329M605</accession>
<keyword evidence="10" id="KW-1185">Reference proteome</keyword>
<evidence type="ECO:0000313" key="10">
    <source>
        <dbReference type="Proteomes" id="UP000250369"/>
    </source>
</evidence>
<comment type="subcellular location">
    <subcellularLocation>
        <location evidence="1">Secreted</location>
        <location evidence="1">Cell wall</location>
        <topology evidence="1">Peptidoglycan-anchor</topology>
    </subcellularLocation>
</comment>
<dbReference type="InterPro" id="IPR037250">
    <property type="entry name" value="NEAT_dom_sf"/>
</dbReference>
<sequence>MPKDTITAWGLSAVMVIALFFLAGNNEAAAAKLADGTYEVEYTVKKPDDESVSISNDYFEKPARVEVRNGEAVVYFQTNHNKWITSLKYPAGPDGVQLQAVDANEAEDTKVFRLPHKDLLVPAALAVHVKIDELDYDHAYTVRLVFKTDQLLDESAPVAEGKSLPDEPVAGAGGEAKASDSVKEDTRNEPGKAEPKQQELPAVEPKRQESPAVEPKQQELSASEPKQQEQESSGPEKGAEPERSAENAAPAASGGGAVATGVSDSAESGSVRQEADQEPSDNSEDVASGSSTWLVIMPVVLAGCALGIVFAYRHKRRKRQAHS</sequence>
<keyword evidence="3" id="KW-0964">Secreted</keyword>
<evidence type="ECO:0000256" key="5">
    <source>
        <dbReference type="ARBA" id="ARBA00023088"/>
    </source>
</evidence>
<dbReference type="RefSeq" id="WP_113034764.1">
    <property type="nucleotide sequence ID" value="NZ_QMFB01000024.1"/>
</dbReference>
<name>A0A329M605_9BACL</name>
<dbReference type="PROSITE" id="PS50978">
    <property type="entry name" value="NEAT"/>
    <property type="match status" value="1"/>
</dbReference>
<dbReference type="CDD" id="cd06920">
    <property type="entry name" value="NEAT"/>
    <property type="match status" value="1"/>
</dbReference>
<evidence type="ECO:0000256" key="1">
    <source>
        <dbReference type="ARBA" id="ARBA00004168"/>
    </source>
</evidence>
<feature type="domain" description="NEAT" evidence="8">
    <location>
        <begin position="33"/>
        <end position="154"/>
    </location>
</feature>
<dbReference type="AlphaFoldDB" id="A0A329M605"/>
<dbReference type="InterPro" id="IPR050436">
    <property type="entry name" value="IsdA"/>
</dbReference>
<feature type="compositionally biased region" description="Basic and acidic residues" evidence="6">
    <location>
        <begin position="177"/>
        <end position="197"/>
    </location>
</feature>
<gene>
    <name evidence="9" type="ORF">DQG23_30210</name>
</gene>
<keyword evidence="7" id="KW-0472">Membrane</keyword>
<dbReference type="Pfam" id="PF05031">
    <property type="entry name" value="NEAT"/>
    <property type="match status" value="1"/>
</dbReference>
<organism evidence="9 10">
    <name type="scientific">Paenibacillus contaminans</name>
    <dbReference type="NCBI Taxonomy" id="450362"/>
    <lineage>
        <taxon>Bacteria</taxon>
        <taxon>Bacillati</taxon>
        <taxon>Bacillota</taxon>
        <taxon>Bacilli</taxon>
        <taxon>Bacillales</taxon>
        <taxon>Paenibacillaceae</taxon>
        <taxon>Paenibacillus</taxon>
    </lineage>
</organism>
<evidence type="ECO:0000256" key="7">
    <source>
        <dbReference type="SAM" id="Phobius"/>
    </source>
</evidence>
<keyword evidence="2" id="KW-0134">Cell wall</keyword>
<evidence type="ECO:0000256" key="6">
    <source>
        <dbReference type="SAM" id="MobiDB-lite"/>
    </source>
</evidence>
<keyword evidence="7" id="KW-0812">Transmembrane</keyword>
<keyword evidence="7" id="KW-1133">Transmembrane helix</keyword>
<comment type="caution">
    <text evidence="9">The sequence shown here is derived from an EMBL/GenBank/DDBJ whole genome shotgun (WGS) entry which is preliminary data.</text>
</comment>
<dbReference type="InterPro" id="IPR006635">
    <property type="entry name" value="NEAT_dom"/>
</dbReference>
<evidence type="ECO:0000259" key="8">
    <source>
        <dbReference type="PROSITE" id="PS50978"/>
    </source>
</evidence>
<dbReference type="Proteomes" id="UP000250369">
    <property type="component" value="Unassembled WGS sequence"/>
</dbReference>
<dbReference type="OrthoDB" id="2413751at2"/>
<protein>
    <recommendedName>
        <fullName evidence="8">NEAT domain-containing protein</fullName>
    </recommendedName>
</protein>
<feature type="region of interest" description="Disordered" evidence="6">
    <location>
        <begin position="157"/>
        <end position="288"/>
    </location>
</feature>
<evidence type="ECO:0000256" key="2">
    <source>
        <dbReference type="ARBA" id="ARBA00022512"/>
    </source>
</evidence>
<dbReference type="EMBL" id="QMFB01000024">
    <property type="protein sequence ID" value="RAV15280.1"/>
    <property type="molecule type" value="Genomic_DNA"/>
</dbReference>
<evidence type="ECO:0000313" key="9">
    <source>
        <dbReference type="EMBL" id="RAV15280.1"/>
    </source>
</evidence>
<proteinExistence type="predicted"/>
<evidence type="ECO:0000256" key="4">
    <source>
        <dbReference type="ARBA" id="ARBA00022729"/>
    </source>
</evidence>
<dbReference type="SUPFAM" id="SSF158911">
    <property type="entry name" value="NEAT domain-like"/>
    <property type="match status" value="1"/>
</dbReference>
<keyword evidence="5" id="KW-0572">Peptidoglycan-anchor</keyword>
<dbReference type="Gene3D" id="2.60.40.1850">
    <property type="match status" value="1"/>
</dbReference>
<dbReference type="PANTHER" id="PTHR37824:SF1">
    <property type="entry name" value="IRON-REGULATED SURFACE DETERMINANT PROTEIN C"/>
    <property type="match status" value="1"/>
</dbReference>